<dbReference type="PROSITE" id="PS50929">
    <property type="entry name" value="ABC_TM1F"/>
    <property type="match status" value="1"/>
</dbReference>
<feature type="domain" description="ABC transmembrane type-1" evidence="9">
    <location>
        <begin position="33"/>
        <end position="329"/>
    </location>
</feature>
<dbReference type="Gene3D" id="1.20.1560.10">
    <property type="entry name" value="ABC transporter type 1, transmembrane domain"/>
    <property type="match status" value="1"/>
</dbReference>
<keyword evidence="2 7" id="KW-0812">Transmembrane</keyword>
<evidence type="ECO:0000256" key="5">
    <source>
        <dbReference type="ARBA" id="ARBA00022989"/>
    </source>
</evidence>
<evidence type="ECO:0000256" key="2">
    <source>
        <dbReference type="ARBA" id="ARBA00022692"/>
    </source>
</evidence>
<evidence type="ECO:0000256" key="6">
    <source>
        <dbReference type="ARBA" id="ARBA00023136"/>
    </source>
</evidence>
<dbReference type="PROSITE" id="PS50893">
    <property type="entry name" value="ABC_TRANSPORTER_2"/>
    <property type="match status" value="1"/>
</dbReference>
<comment type="subcellular location">
    <subcellularLocation>
        <location evidence="1">Cell membrane</location>
        <topology evidence="1">Multi-pass membrane protein</topology>
    </subcellularLocation>
</comment>
<dbReference type="InterPro" id="IPR017871">
    <property type="entry name" value="ABC_transporter-like_CS"/>
</dbReference>
<dbReference type="SUPFAM" id="SSF52540">
    <property type="entry name" value="P-loop containing nucleoside triphosphate hydrolases"/>
    <property type="match status" value="1"/>
</dbReference>
<organism evidence="10 11">
    <name type="scientific">Candidatus Planktophila versatilis</name>
    <dbReference type="NCBI Taxonomy" id="1884905"/>
    <lineage>
        <taxon>Bacteria</taxon>
        <taxon>Bacillati</taxon>
        <taxon>Actinomycetota</taxon>
        <taxon>Actinomycetes</taxon>
        <taxon>Candidatus Nanopelagicales</taxon>
        <taxon>Candidatus Nanopelagicaceae</taxon>
        <taxon>Candidatus Planktophila</taxon>
    </lineage>
</organism>
<dbReference type="InterPro" id="IPR027417">
    <property type="entry name" value="P-loop_NTPase"/>
</dbReference>
<evidence type="ECO:0000313" key="11">
    <source>
        <dbReference type="Proteomes" id="UP000217177"/>
    </source>
</evidence>
<evidence type="ECO:0000259" key="8">
    <source>
        <dbReference type="PROSITE" id="PS50893"/>
    </source>
</evidence>
<evidence type="ECO:0000256" key="1">
    <source>
        <dbReference type="ARBA" id="ARBA00004651"/>
    </source>
</evidence>
<dbReference type="SMART" id="SM00382">
    <property type="entry name" value="AAA"/>
    <property type="match status" value="1"/>
</dbReference>
<feature type="transmembrane region" description="Helical" evidence="7">
    <location>
        <begin position="171"/>
        <end position="204"/>
    </location>
</feature>
<dbReference type="EMBL" id="CP016774">
    <property type="protein sequence ID" value="ASY16702.1"/>
    <property type="molecule type" value="Genomic_DNA"/>
</dbReference>
<dbReference type="InterPro" id="IPR003439">
    <property type="entry name" value="ABC_transporter-like_ATP-bd"/>
</dbReference>
<feature type="transmembrane region" description="Helical" evidence="7">
    <location>
        <begin position="273"/>
        <end position="293"/>
    </location>
</feature>
<evidence type="ECO:0000256" key="3">
    <source>
        <dbReference type="ARBA" id="ARBA00022741"/>
    </source>
</evidence>
<dbReference type="PANTHER" id="PTHR24221">
    <property type="entry name" value="ATP-BINDING CASSETTE SUB-FAMILY B"/>
    <property type="match status" value="1"/>
</dbReference>
<dbReference type="Gene3D" id="3.40.50.300">
    <property type="entry name" value="P-loop containing nucleotide triphosphate hydrolases"/>
    <property type="match status" value="1"/>
</dbReference>
<protein>
    <submittedName>
        <fullName evidence="10">ABC-type multidrug transport system, ATPase and permease components</fullName>
    </submittedName>
</protein>
<dbReference type="InterPro" id="IPR039421">
    <property type="entry name" value="Type_1_exporter"/>
</dbReference>
<keyword evidence="6 7" id="KW-0472">Membrane</keyword>
<evidence type="ECO:0000259" key="9">
    <source>
        <dbReference type="PROSITE" id="PS50929"/>
    </source>
</evidence>
<dbReference type="InterPro" id="IPR011527">
    <property type="entry name" value="ABC1_TM_dom"/>
</dbReference>
<feature type="transmembrane region" description="Helical" evidence="7">
    <location>
        <begin position="24"/>
        <end position="53"/>
    </location>
</feature>
<evidence type="ECO:0000256" key="4">
    <source>
        <dbReference type="ARBA" id="ARBA00022840"/>
    </source>
</evidence>
<dbReference type="SUPFAM" id="SSF90123">
    <property type="entry name" value="ABC transporter transmembrane region"/>
    <property type="match status" value="1"/>
</dbReference>
<evidence type="ECO:0000256" key="7">
    <source>
        <dbReference type="SAM" id="Phobius"/>
    </source>
</evidence>
<keyword evidence="3" id="KW-0547">Nucleotide-binding</keyword>
<dbReference type="RefSeq" id="WP_095674253.1">
    <property type="nucleotide sequence ID" value="NZ_CP016774.1"/>
</dbReference>
<accession>A0ABN5BE74</accession>
<keyword evidence="11" id="KW-1185">Reference proteome</keyword>
<keyword evidence="4" id="KW-0067">ATP-binding</keyword>
<sequence>MSSSNLQIAKQALGLVSQRDKRKIYIVSVSQCIASILDLIGVAAIGILSAIAVNGVQSRPPGNRVGKILEILGLSDSTFRTQIIFLASVALFAMILRTCLSIILSRKTLRLLSKISAEISNDLVSKLFSHSLLEVKTRSNYQNVYALTAGVNSIMIGVIGVIVSLLSDISLMIVLVGGLLAVNPTVAISTLAVFSMIGFLLYLYQHHRAEVMGTKFTESTIERDSDLFTGLNLYRELLVRNQRHTFAEQINQKTTALSRLSAEVSFLPLVNKYVIEITVVVATFLVAAASFAFQDVSRAVSGLAIFSAAAARITPGIIRIQQSMILLRSSIGSTYPTLDLIKSLKDVTASQSTEMSSKPTLNQFIPEVVFKNVDFTYPNAPRPVLSSLNCTINPGELVAVIGPSGAGKSTFVDLLLGVIEPTSGSVTISSRRPIQAARDFPGALAYVPQEVSLMSASVEENVLMGYSKSLQNIEKMKMALTDSELDNLISELPLGYQTRIGERGIPLSGGQRQRIGIARALITNPRLIVFDEATSSLDAETENRIKETIQIMKGRVTQVIVAHRLSTVRDADTVFYIDDGGIRARGSFEDIAREIPNFNSIAHQMGLTDR</sequence>
<dbReference type="PROSITE" id="PS00211">
    <property type="entry name" value="ABC_TRANSPORTER_1"/>
    <property type="match status" value="1"/>
</dbReference>
<dbReference type="InterPro" id="IPR036640">
    <property type="entry name" value="ABC1_TM_sf"/>
</dbReference>
<dbReference type="Pfam" id="PF00005">
    <property type="entry name" value="ABC_tran"/>
    <property type="match status" value="1"/>
</dbReference>
<dbReference type="PANTHER" id="PTHR24221:SF654">
    <property type="entry name" value="ATP-BINDING CASSETTE SUB-FAMILY B MEMBER 6"/>
    <property type="match status" value="1"/>
</dbReference>
<keyword evidence="5 7" id="KW-1133">Transmembrane helix</keyword>
<evidence type="ECO:0000313" key="10">
    <source>
        <dbReference type="EMBL" id="ASY16702.1"/>
    </source>
</evidence>
<dbReference type="InterPro" id="IPR003593">
    <property type="entry name" value="AAA+_ATPase"/>
</dbReference>
<name>A0ABN5BE74_9ACTN</name>
<feature type="domain" description="ABC transporter" evidence="8">
    <location>
        <begin position="368"/>
        <end position="604"/>
    </location>
</feature>
<proteinExistence type="predicted"/>
<dbReference type="Proteomes" id="UP000217177">
    <property type="component" value="Chromosome"/>
</dbReference>
<feature type="transmembrane region" description="Helical" evidence="7">
    <location>
        <begin position="144"/>
        <end position="165"/>
    </location>
</feature>
<reference evidence="10 11" key="1">
    <citation type="submission" date="2016-07" db="EMBL/GenBank/DDBJ databases">
        <title>High microdiversification within the ubiquitous acI lineage of Actinobacteria.</title>
        <authorList>
            <person name="Neuenschwander S.M."/>
            <person name="Salcher M."/>
            <person name="Ghai R."/>
            <person name="Pernthaler J."/>
        </authorList>
    </citation>
    <scope>NUCLEOTIDE SEQUENCE [LARGE SCALE GENOMIC DNA]</scope>
    <source>
        <strain evidence="10">MMS-IA-79</strain>
    </source>
</reference>
<gene>
    <name evidence="10" type="ORF">A1sIA79_00200</name>
</gene>
<feature type="transmembrane region" description="Helical" evidence="7">
    <location>
        <begin position="83"/>
        <end position="104"/>
    </location>
</feature>